<keyword evidence="1" id="KW-1133">Transmembrane helix</keyword>
<feature type="transmembrane region" description="Helical" evidence="1">
    <location>
        <begin position="20"/>
        <end position="40"/>
    </location>
</feature>
<proteinExistence type="predicted"/>
<dbReference type="OrthoDB" id="5805058at2759"/>
<protein>
    <submittedName>
        <fullName evidence="2">Uncharacterized protein</fullName>
    </submittedName>
</protein>
<keyword evidence="1" id="KW-0472">Membrane</keyword>
<reference evidence="2" key="1">
    <citation type="submission" date="2020-10" db="EMBL/GenBank/DDBJ databases">
        <authorList>
            <person name="Kikuchi T."/>
        </authorList>
    </citation>
    <scope>NUCLEOTIDE SEQUENCE</scope>
    <source>
        <strain evidence="2">NKZ352</strain>
    </source>
</reference>
<organism evidence="2 3">
    <name type="scientific">Caenorhabditis auriculariae</name>
    <dbReference type="NCBI Taxonomy" id="2777116"/>
    <lineage>
        <taxon>Eukaryota</taxon>
        <taxon>Metazoa</taxon>
        <taxon>Ecdysozoa</taxon>
        <taxon>Nematoda</taxon>
        <taxon>Chromadorea</taxon>
        <taxon>Rhabditida</taxon>
        <taxon>Rhabditina</taxon>
        <taxon>Rhabditomorpha</taxon>
        <taxon>Rhabditoidea</taxon>
        <taxon>Rhabditidae</taxon>
        <taxon>Peloderinae</taxon>
        <taxon>Caenorhabditis</taxon>
    </lineage>
</organism>
<keyword evidence="1" id="KW-0812">Transmembrane</keyword>
<name>A0A8S1HAC4_9PELO</name>
<evidence type="ECO:0000256" key="1">
    <source>
        <dbReference type="SAM" id="Phobius"/>
    </source>
</evidence>
<evidence type="ECO:0000313" key="2">
    <source>
        <dbReference type="EMBL" id="CAD6192155.1"/>
    </source>
</evidence>
<dbReference type="EMBL" id="CAJGYM010000026">
    <property type="protein sequence ID" value="CAD6192155.1"/>
    <property type="molecule type" value="Genomic_DNA"/>
</dbReference>
<sequence>MNEGHDTFLQASSPIDSALFFVFAAFVLNVIVVIVAFCYFDPSPHEPALLFRTYHTLRRLSRMSRRNGDLRK</sequence>
<dbReference type="Proteomes" id="UP000835052">
    <property type="component" value="Unassembled WGS sequence"/>
</dbReference>
<gene>
    <name evidence="2" type="ORF">CAUJ_LOCUS8074</name>
</gene>
<dbReference type="AlphaFoldDB" id="A0A8S1HAC4"/>
<keyword evidence="3" id="KW-1185">Reference proteome</keyword>
<comment type="caution">
    <text evidence="2">The sequence shown here is derived from an EMBL/GenBank/DDBJ whole genome shotgun (WGS) entry which is preliminary data.</text>
</comment>
<accession>A0A8S1HAC4</accession>
<evidence type="ECO:0000313" key="3">
    <source>
        <dbReference type="Proteomes" id="UP000835052"/>
    </source>
</evidence>